<dbReference type="InterPro" id="IPR000192">
    <property type="entry name" value="Aminotrans_V_dom"/>
</dbReference>
<dbReference type="Proteomes" id="UP000266188">
    <property type="component" value="Unassembled WGS sequence"/>
</dbReference>
<dbReference type="PANTHER" id="PTHR43092">
    <property type="entry name" value="L-CYSTEINE DESULFHYDRASE"/>
    <property type="match status" value="1"/>
</dbReference>
<keyword evidence="1" id="KW-0663">Pyridoxal phosphate</keyword>
<name>A0A3A2ZWS3_9EURO</name>
<proteinExistence type="predicted"/>
<protein>
    <submittedName>
        <fullName evidence="3">Aminotransferase family protein LolT</fullName>
    </submittedName>
</protein>
<dbReference type="GO" id="GO:0008483">
    <property type="term" value="F:transaminase activity"/>
    <property type="evidence" value="ECO:0007669"/>
    <property type="project" value="UniProtKB-KW"/>
</dbReference>
<feature type="domain" description="Aminotransferase class V" evidence="2">
    <location>
        <begin position="61"/>
        <end position="113"/>
    </location>
</feature>
<gene>
    <name evidence="3" type="ORF">PHISCL_00033</name>
</gene>
<organism evidence="3 4">
    <name type="scientific">Aspergillus sclerotialis</name>
    <dbReference type="NCBI Taxonomy" id="2070753"/>
    <lineage>
        <taxon>Eukaryota</taxon>
        <taxon>Fungi</taxon>
        <taxon>Dikarya</taxon>
        <taxon>Ascomycota</taxon>
        <taxon>Pezizomycotina</taxon>
        <taxon>Eurotiomycetes</taxon>
        <taxon>Eurotiomycetidae</taxon>
        <taxon>Eurotiales</taxon>
        <taxon>Aspergillaceae</taxon>
        <taxon>Aspergillus</taxon>
        <taxon>Aspergillus subgen. Polypaecilum</taxon>
    </lineage>
</organism>
<dbReference type="AlphaFoldDB" id="A0A3A2ZWS3"/>
<keyword evidence="4" id="KW-1185">Reference proteome</keyword>
<evidence type="ECO:0000313" key="3">
    <source>
        <dbReference type="EMBL" id="RJE27608.1"/>
    </source>
</evidence>
<dbReference type="SUPFAM" id="SSF53383">
    <property type="entry name" value="PLP-dependent transferases"/>
    <property type="match status" value="1"/>
</dbReference>
<dbReference type="PANTHER" id="PTHR43092:SF2">
    <property type="entry name" value="HERCYNYLCYSTEINE SULFOXIDE LYASE"/>
    <property type="match status" value="1"/>
</dbReference>
<dbReference type="Gene3D" id="3.40.640.10">
    <property type="entry name" value="Type I PLP-dependent aspartate aminotransferase-like (Major domain)"/>
    <property type="match status" value="1"/>
</dbReference>
<dbReference type="InterPro" id="IPR015421">
    <property type="entry name" value="PyrdxlP-dep_Trfase_major"/>
</dbReference>
<sequence length="191" mass="21864">MSEVTRFGAPMQEYFLIDPSFKNLNHGSMGTYPAPVRTALRQFQDEVEARPDPFVRYVTPKLLDESREAVARLLNVPRRESVFVKNATTGVNTILRNVPFHSDDVIVYFETTYGAVQKGIMSCIESTPLQSRKVEYQCPISHDELLERFLEVVRTTRKEGLNVKVALFDVVSSMPAMRFPFEQISAERKEL</sequence>
<evidence type="ECO:0000256" key="1">
    <source>
        <dbReference type="ARBA" id="ARBA00022898"/>
    </source>
</evidence>
<dbReference type="InterPro" id="IPR015424">
    <property type="entry name" value="PyrdxlP-dep_Trfase"/>
</dbReference>
<comment type="caution">
    <text evidence="3">The sequence shown here is derived from an EMBL/GenBank/DDBJ whole genome shotgun (WGS) entry which is preliminary data.</text>
</comment>
<dbReference type="Pfam" id="PF00266">
    <property type="entry name" value="Aminotran_5"/>
    <property type="match status" value="1"/>
</dbReference>
<dbReference type="STRING" id="2070753.A0A3A2ZWS3"/>
<keyword evidence="3" id="KW-0032">Aminotransferase</keyword>
<evidence type="ECO:0000313" key="4">
    <source>
        <dbReference type="Proteomes" id="UP000266188"/>
    </source>
</evidence>
<evidence type="ECO:0000259" key="2">
    <source>
        <dbReference type="Pfam" id="PF00266"/>
    </source>
</evidence>
<dbReference type="OrthoDB" id="5978656at2759"/>
<keyword evidence="3" id="KW-0808">Transferase</keyword>
<reference evidence="4" key="1">
    <citation type="submission" date="2017-02" db="EMBL/GenBank/DDBJ databases">
        <authorList>
            <person name="Tafer H."/>
            <person name="Lopandic K."/>
        </authorList>
    </citation>
    <scope>NUCLEOTIDE SEQUENCE [LARGE SCALE GENOMIC DNA]</scope>
    <source>
        <strain evidence="4">CBS 366.77</strain>
    </source>
</reference>
<dbReference type="EMBL" id="MVGC01000001">
    <property type="protein sequence ID" value="RJE27608.1"/>
    <property type="molecule type" value="Genomic_DNA"/>
</dbReference>
<accession>A0A3A2ZWS3</accession>